<evidence type="ECO:0000313" key="2">
    <source>
        <dbReference type="EMBL" id="OJD12103.1"/>
    </source>
</evidence>
<dbReference type="AlphaFoldDB" id="A0A1J9Q7B8"/>
<organism evidence="2 3">
    <name type="scientific">Emergomyces pasteurianus Ep9510</name>
    <dbReference type="NCBI Taxonomy" id="1447872"/>
    <lineage>
        <taxon>Eukaryota</taxon>
        <taxon>Fungi</taxon>
        <taxon>Dikarya</taxon>
        <taxon>Ascomycota</taxon>
        <taxon>Pezizomycotina</taxon>
        <taxon>Eurotiomycetes</taxon>
        <taxon>Eurotiomycetidae</taxon>
        <taxon>Onygenales</taxon>
        <taxon>Ajellomycetaceae</taxon>
        <taxon>Emergomyces</taxon>
    </lineage>
</organism>
<sequence length="305" mass="34189">MLNLDEPHSGTRPAVSDYLYSIHPPHLIPVPVPVPVPVLSSASESWETKASQTVQRHISTLSTWTTRTHKIEHLGPETGSVGSRGGTGKDDDIDHETNLATNVDHFGGTQQQSSAESQENVCLDSTSSTRPTSPVPATRLWETAAHGSIHCEETATGQAIHITLSKNPHNLQPSKAVPDWTRLIYTALTESKPATPFQQMHRPLSQEDMSYIRKRLEKYADEVRQHIHKLDGFDCAVILADARTLFSYIGLLESMIKTQQVKLYPKLILKCFNQHVMIPRETCDQLCLQVRRTVENGSNQRWINY</sequence>
<dbReference type="EMBL" id="LGRN01000448">
    <property type="protein sequence ID" value="OJD12103.1"/>
    <property type="molecule type" value="Genomic_DNA"/>
</dbReference>
<comment type="caution">
    <text evidence="2">The sequence shown here is derived from an EMBL/GenBank/DDBJ whole genome shotgun (WGS) entry which is preliminary data.</text>
</comment>
<protein>
    <submittedName>
        <fullName evidence="2">Uncharacterized protein</fullName>
    </submittedName>
</protein>
<dbReference type="VEuPathDB" id="FungiDB:AJ78_07252"/>
<gene>
    <name evidence="2" type="ORF">AJ78_07252</name>
</gene>
<reference evidence="2 3" key="1">
    <citation type="submission" date="2015-07" db="EMBL/GenBank/DDBJ databases">
        <title>Emmonsia species relationships and genome sequence.</title>
        <authorList>
            <consortium name="The Broad Institute Genomics Platform"/>
            <person name="Cuomo C.A."/>
            <person name="Munoz J.F."/>
            <person name="Imamovic A."/>
            <person name="Priest M.E."/>
            <person name="Young S."/>
            <person name="Clay O.K."/>
            <person name="McEwen J.G."/>
        </authorList>
    </citation>
    <scope>NUCLEOTIDE SEQUENCE [LARGE SCALE GENOMIC DNA]</scope>
    <source>
        <strain evidence="2 3">UAMH 9510</strain>
    </source>
</reference>
<dbReference type="OrthoDB" id="4182290at2759"/>
<dbReference type="Proteomes" id="UP000182235">
    <property type="component" value="Unassembled WGS sequence"/>
</dbReference>
<accession>A0A1J9Q7B8</accession>
<feature type="region of interest" description="Disordered" evidence="1">
    <location>
        <begin position="74"/>
        <end position="95"/>
    </location>
</feature>
<evidence type="ECO:0000256" key="1">
    <source>
        <dbReference type="SAM" id="MobiDB-lite"/>
    </source>
</evidence>
<name>A0A1J9Q7B8_9EURO</name>
<evidence type="ECO:0000313" key="3">
    <source>
        <dbReference type="Proteomes" id="UP000182235"/>
    </source>
</evidence>
<proteinExistence type="predicted"/>
<keyword evidence="3" id="KW-1185">Reference proteome</keyword>